<dbReference type="PROSITE" id="PS50928">
    <property type="entry name" value="ABC_TM1"/>
    <property type="match status" value="1"/>
</dbReference>
<feature type="transmembrane region" description="Helical" evidence="7">
    <location>
        <begin position="116"/>
        <end position="136"/>
    </location>
</feature>
<evidence type="ECO:0000313" key="9">
    <source>
        <dbReference type="EMBL" id="HIS92732.1"/>
    </source>
</evidence>
<evidence type="ECO:0000256" key="6">
    <source>
        <dbReference type="ARBA" id="ARBA00023136"/>
    </source>
</evidence>
<feature type="domain" description="ABC transmembrane type-1" evidence="8">
    <location>
        <begin position="81"/>
        <end position="263"/>
    </location>
</feature>
<dbReference type="SUPFAM" id="SSF161098">
    <property type="entry name" value="MetI-like"/>
    <property type="match status" value="1"/>
</dbReference>
<organism evidence="9 10">
    <name type="scientific">Candidatus Alectryocaccomicrobium excrementavium</name>
    <dbReference type="NCBI Taxonomy" id="2840668"/>
    <lineage>
        <taxon>Bacteria</taxon>
        <taxon>Bacillati</taxon>
        <taxon>Bacillota</taxon>
        <taxon>Clostridia</taxon>
        <taxon>Candidatus Alectryocaccomicrobium</taxon>
    </lineage>
</organism>
<dbReference type="GO" id="GO:0005886">
    <property type="term" value="C:plasma membrane"/>
    <property type="evidence" value="ECO:0007669"/>
    <property type="project" value="UniProtKB-SubCell"/>
</dbReference>
<protein>
    <submittedName>
        <fullName evidence="9">Carbohydrate ABC transporter permease</fullName>
    </submittedName>
</protein>
<reference evidence="9" key="2">
    <citation type="journal article" date="2021" name="PeerJ">
        <title>Extensive microbial diversity within the chicken gut microbiome revealed by metagenomics and culture.</title>
        <authorList>
            <person name="Gilroy R."/>
            <person name="Ravi A."/>
            <person name="Getino M."/>
            <person name="Pursley I."/>
            <person name="Horton D.L."/>
            <person name="Alikhan N.F."/>
            <person name="Baker D."/>
            <person name="Gharbi K."/>
            <person name="Hall N."/>
            <person name="Watson M."/>
            <person name="Adriaenssens E.M."/>
            <person name="Foster-Nyarko E."/>
            <person name="Jarju S."/>
            <person name="Secka A."/>
            <person name="Antonio M."/>
            <person name="Oren A."/>
            <person name="Chaudhuri R.R."/>
            <person name="La Ragione R."/>
            <person name="Hildebrand F."/>
            <person name="Pallen M.J."/>
        </authorList>
    </citation>
    <scope>NUCLEOTIDE SEQUENCE</scope>
    <source>
        <strain evidence="9">13766</strain>
    </source>
</reference>
<keyword evidence="2 7" id="KW-0813">Transport</keyword>
<feature type="transmembrane region" description="Helical" evidence="7">
    <location>
        <begin position="189"/>
        <end position="210"/>
    </location>
</feature>
<sequence>MAQKKRGVECRTRNDVVFDAVNGVLVALVILACAYPIYYTIIASFSDPAQVISGNVFLWVKDFTLDSYRSVLQYTQVWQGYANTLLYTACGTAYNLFLLLPASYAMAKHELKGRNILMVFFVFTMYFSGGTVPMYLQLRNMDLINNPVVMILPGAFSVYNMIITRTYFAGFPESLKEAATIDGAGELRIFLRIVMPLSGAIVAVMTLYHAVGHWNSYFNALLYLNDREYYPLQLVMRQVLLMNSAISVDVTGMDAEALADLLRRQRLAETMKYSLIIVANLPVLVAYPFVQKYFVKGVMIGSLKG</sequence>
<dbReference type="InterPro" id="IPR035906">
    <property type="entry name" value="MetI-like_sf"/>
</dbReference>
<proteinExistence type="inferred from homology"/>
<dbReference type="Proteomes" id="UP000824140">
    <property type="component" value="Unassembled WGS sequence"/>
</dbReference>
<feature type="transmembrane region" description="Helical" evidence="7">
    <location>
        <begin position="20"/>
        <end position="38"/>
    </location>
</feature>
<evidence type="ECO:0000259" key="8">
    <source>
        <dbReference type="PROSITE" id="PS50928"/>
    </source>
</evidence>
<evidence type="ECO:0000256" key="5">
    <source>
        <dbReference type="ARBA" id="ARBA00022989"/>
    </source>
</evidence>
<keyword evidence="5 7" id="KW-1133">Transmembrane helix</keyword>
<name>A0A9D1G0F5_9FIRM</name>
<evidence type="ECO:0000256" key="7">
    <source>
        <dbReference type="RuleBase" id="RU363032"/>
    </source>
</evidence>
<keyword evidence="6 7" id="KW-0472">Membrane</keyword>
<comment type="similarity">
    <text evidence="7">Belongs to the binding-protein-dependent transport system permease family.</text>
</comment>
<evidence type="ECO:0000256" key="1">
    <source>
        <dbReference type="ARBA" id="ARBA00004651"/>
    </source>
</evidence>
<evidence type="ECO:0000256" key="2">
    <source>
        <dbReference type="ARBA" id="ARBA00022448"/>
    </source>
</evidence>
<dbReference type="PANTHER" id="PTHR43744">
    <property type="entry name" value="ABC TRANSPORTER PERMEASE PROTEIN MG189-RELATED-RELATED"/>
    <property type="match status" value="1"/>
</dbReference>
<comment type="subcellular location">
    <subcellularLocation>
        <location evidence="1 7">Cell membrane</location>
        <topology evidence="1 7">Multi-pass membrane protein</topology>
    </subcellularLocation>
</comment>
<reference evidence="9" key="1">
    <citation type="submission" date="2020-10" db="EMBL/GenBank/DDBJ databases">
        <authorList>
            <person name="Gilroy R."/>
        </authorList>
    </citation>
    <scope>NUCLEOTIDE SEQUENCE</scope>
    <source>
        <strain evidence="9">13766</strain>
    </source>
</reference>
<feature type="transmembrane region" description="Helical" evidence="7">
    <location>
        <begin position="273"/>
        <end position="290"/>
    </location>
</feature>
<gene>
    <name evidence="9" type="ORF">IAA84_06900</name>
</gene>
<dbReference type="AlphaFoldDB" id="A0A9D1G0F5"/>
<dbReference type="PROSITE" id="PS51257">
    <property type="entry name" value="PROKAR_LIPOPROTEIN"/>
    <property type="match status" value="1"/>
</dbReference>
<dbReference type="InterPro" id="IPR000515">
    <property type="entry name" value="MetI-like"/>
</dbReference>
<dbReference type="Pfam" id="PF00528">
    <property type="entry name" value="BPD_transp_1"/>
    <property type="match status" value="1"/>
</dbReference>
<dbReference type="GO" id="GO:0055085">
    <property type="term" value="P:transmembrane transport"/>
    <property type="evidence" value="ECO:0007669"/>
    <property type="project" value="InterPro"/>
</dbReference>
<dbReference type="CDD" id="cd06261">
    <property type="entry name" value="TM_PBP2"/>
    <property type="match status" value="1"/>
</dbReference>
<feature type="transmembrane region" description="Helical" evidence="7">
    <location>
        <begin position="148"/>
        <end position="168"/>
    </location>
</feature>
<dbReference type="EMBL" id="DVJN01000137">
    <property type="protein sequence ID" value="HIS92732.1"/>
    <property type="molecule type" value="Genomic_DNA"/>
</dbReference>
<evidence type="ECO:0000313" key="10">
    <source>
        <dbReference type="Proteomes" id="UP000824140"/>
    </source>
</evidence>
<evidence type="ECO:0000256" key="4">
    <source>
        <dbReference type="ARBA" id="ARBA00022692"/>
    </source>
</evidence>
<keyword evidence="4 7" id="KW-0812">Transmembrane</keyword>
<comment type="caution">
    <text evidence="9">The sequence shown here is derived from an EMBL/GenBank/DDBJ whole genome shotgun (WGS) entry which is preliminary data.</text>
</comment>
<evidence type="ECO:0000256" key="3">
    <source>
        <dbReference type="ARBA" id="ARBA00022475"/>
    </source>
</evidence>
<dbReference type="Gene3D" id="1.10.3720.10">
    <property type="entry name" value="MetI-like"/>
    <property type="match status" value="1"/>
</dbReference>
<accession>A0A9D1G0F5</accession>
<keyword evidence="3" id="KW-1003">Cell membrane</keyword>
<dbReference type="PANTHER" id="PTHR43744:SF9">
    <property type="entry name" value="POLYGALACTURONAN_RHAMNOGALACTURONAN TRANSPORT SYSTEM PERMEASE PROTEIN YTCP"/>
    <property type="match status" value="1"/>
</dbReference>
<feature type="transmembrane region" description="Helical" evidence="7">
    <location>
        <begin position="85"/>
        <end position="104"/>
    </location>
</feature>